<evidence type="ECO:0000313" key="3">
    <source>
        <dbReference type="Proteomes" id="UP000371041"/>
    </source>
</evidence>
<evidence type="ECO:0000256" key="1">
    <source>
        <dbReference type="SAM" id="MobiDB-lite"/>
    </source>
</evidence>
<dbReference type="AlphaFoldDB" id="A0A5Q3Q534"/>
<evidence type="ECO:0000313" key="2">
    <source>
        <dbReference type="EMBL" id="QGK68940.1"/>
    </source>
</evidence>
<sequence>MNDTRVLATRPFASARPSTEEHSVMMMPEEMSRIRHQQLRQEADEQRMARRLCAGRWWRRLATYAARRADRLQP</sequence>
<proteinExistence type="predicted"/>
<dbReference type="EMBL" id="CP045929">
    <property type="protein sequence ID" value="QGK68940.1"/>
    <property type="molecule type" value="Genomic_DNA"/>
</dbReference>
<protein>
    <submittedName>
        <fullName evidence="2">Uncharacterized protein</fullName>
    </submittedName>
</protein>
<dbReference type="RefSeq" id="WP_154075543.1">
    <property type="nucleotide sequence ID" value="NZ_CP045929.1"/>
</dbReference>
<feature type="region of interest" description="Disordered" evidence="1">
    <location>
        <begin position="1"/>
        <end position="23"/>
    </location>
</feature>
<gene>
    <name evidence="2" type="ORF">GIY23_04760</name>
</gene>
<accession>A0A5Q3Q534</accession>
<name>A0A5Q3Q534_9PSEU</name>
<reference evidence="3" key="1">
    <citation type="submission" date="2019-11" db="EMBL/GenBank/DDBJ databases">
        <title>The complete genome sequence of Saccharopolyspora sp. E2A.</title>
        <authorList>
            <person name="Zhang G."/>
        </authorList>
    </citation>
    <scope>NUCLEOTIDE SEQUENCE [LARGE SCALE GENOMIC DNA]</scope>
    <source>
        <strain evidence="3">E2A</strain>
    </source>
</reference>
<dbReference type="Proteomes" id="UP000371041">
    <property type="component" value="Chromosome"/>
</dbReference>
<organism evidence="2 3">
    <name type="scientific">Allosaccharopolyspora coralli</name>
    <dbReference type="NCBI Taxonomy" id="2665642"/>
    <lineage>
        <taxon>Bacteria</taxon>
        <taxon>Bacillati</taxon>
        <taxon>Actinomycetota</taxon>
        <taxon>Actinomycetes</taxon>
        <taxon>Pseudonocardiales</taxon>
        <taxon>Pseudonocardiaceae</taxon>
        <taxon>Allosaccharopolyspora</taxon>
    </lineage>
</organism>
<dbReference type="KEGG" id="sace:GIY23_04760"/>
<keyword evidence="3" id="KW-1185">Reference proteome</keyword>